<keyword evidence="2" id="KW-0472">Membrane</keyword>
<sequence length="631" mass="68095">MAHPEVDRAPGEEAADRPRSRSRWVPAALAPVPGEGRRRRGERWVPAVALALIAAQLVWHGVLLGRGYFFLDDLTLTGRAAWQGFGWEFLTQIYGAHLMPVPMAIVGIVTAVHPYGWGLAAASLLLLQLGASLAVLRMLGVLFGGRAAILLPLSFYLITPMAFTASWWWAAGLQALPLQIAIAMALSSHVLYLRDGRFSHVLAAAGWTLLGLLSFQLKATVAIPLLLLLVTVLYFPERPRSRVLTRHARAWGVYAGLIAVYSVYVLTKLDELQQSAGLPTPAQGMAFVTRFFGVTMPTSIIGGPGRWTDELSDPPVAVIALAWAVIVAVVVVTLLWRRGAWRAWTILFLTPAVLMVPVFLGRGQFFFSAQDTRYLADSALVATLALALATLPLLGEKRPYRRRVPRGRSVRVAGGVVVCAFLAFSVVSVEGYVAGQEDHRARTERYLESVRATLASAPETTDIYPRPLPDDLLWLSFGEENLSSHLLSPLAPPGLAALMRHPRPTTNPLVLDDQGRLVPAEVRGGYAVPASGECFPRVGGLVTVPLRHRGGTATLSLSYVRAEETAAYVRLGRLGQLGQLGQEEIEVAFARGAGRVFLPVSAATPSIQIEILSPDADLCVTLATLGGVVPA</sequence>
<feature type="transmembrane region" description="Helical" evidence="2">
    <location>
        <begin position="248"/>
        <end position="267"/>
    </location>
</feature>
<protein>
    <recommendedName>
        <fullName evidence="5">Glycosyltransferase RgtA/B/C/D-like domain-containing protein</fullName>
    </recommendedName>
</protein>
<feature type="transmembrane region" description="Helical" evidence="2">
    <location>
        <begin position="316"/>
        <end position="336"/>
    </location>
</feature>
<evidence type="ECO:0000256" key="2">
    <source>
        <dbReference type="SAM" id="Phobius"/>
    </source>
</evidence>
<keyword evidence="4" id="KW-1185">Reference proteome</keyword>
<dbReference type="EMBL" id="BAABAQ010000015">
    <property type="protein sequence ID" value="GAA4206266.1"/>
    <property type="molecule type" value="Genomic_DNA"/>
</dbReference>
<proteinExistence type="predicted"/>
<dbReference type="RefSeq" id="WP_344922313.1">
    <property type="nucleotide sequence ID" value="NZ_BAABAQ010000015.1"/>
</dbReference>
<feature type="transmembrane region" description="Helical" evidence="2">
    <location>
        <begin position="221"/>
        <end position="236"/>
    </location>
</feature>
<accession>A0ABP8BGI6</accession>
<reference evidence="4" key="1">
    <citation type="journal article" date="2019" name="Int. J. Syst. Evol. Microbiol.">
        <title>The Global Catalogue of Microorganisms (GCM) 10K type strain sequencing project: providing services to taxonomists for standard genome sequencing and annotation.</title>
        <authorList>
            <consortium name="The Broad Institute Genomics Platform"/>
            <consortium name="The Broad Institute Genome Sequencing Center for Infectious Disease"/>
            <person name="Wu L."/>
            <person name="Ma J."/>
        </authorList>
    </citation>
    <scope>NUCLEOTIDE SEQUENCE [LARGE SCALE GENOMIC DNA]</scope>
    <source>
        <strain evidence="4">JCM 17388</strain>
    </source>
</reference>
<keyword evidence="2" id="KW-0812">Transmembrane</keyword>
<feature type="compositionally biased region" description="Basic and acidic residues" evidence="1">
    <location>
        <begin position="1"/>
        <end position="19"/>
    </location>
</feature>
<evidence type="ECO:0000313" key="4">
    <source>
        <dbReference type="Proteomes" id="UP001501251"/>
    </source>
</evidence>
<feature type="transmembrane region" description="Helical" evidence="2">
    <location>
        <begin position="139"/>
        <end position="159"/>
    </location>
</feature>
<organism evidence="3 4">
    <name type="scientific">Streptosporangium oxazolinicum</name>
    <dbReference type="NCBI Taxonomy" id="909287"/>
    <lineage>
        <taxon>Bacteria</taxon>
        <taxon>Bacillati</taxon>
        <taxon>Actinomycetota</taxon>
        <taxon>Actinomycetes</taxon>
        <taxon>Streptosporangiales</taxon>
        <taxon>Streptosporangiaceae</taxon>
        <taxon>Streptosporangium</taxon>
    </lineage>
</organism>
<feature type="transmembrane region" description="Helical" evidence="2">
    <location>
        <begin position="343"/>
        <end position="362"/>
    </location>
</feature>
<evidence type="ECO:0000256" key="1">
    <source>
        <dbReference type="SAM" id="MobiDB-lite"/>
    </source>
</evidence>
<feature type="transmembrane region" description="Helical" evidence="2">
    <location>
        <begin position="415"/>
        <end position="435"/>
    </location>
</feature>
<gene>
    <name evidence="3" type="ORF">GCM10022252_68160</name>
</gene>
<feature type="transmembrane region" description="Helical" evidence="2">
    <location>
        <begin position="374"/>
        <end position="394"/>
    </location>
</feature>
<evidence type="ECO:0008006" key="5">
    <source>
        <dbReference type="Google" id="ProtNLM"/>
    </source>
</evidence>
<dbReference type="Proteomes" id="UP001501251">
    <property type="component" value="Unassembled WGS sequence"/>
</dbReference>
<evidence type="ECO:0000313" key="3">
    <source>
        <dbReference type="EMBL" id="GAA4206266.1"/>
    </source>
</evidence>
<keyword evidence="2" id="KW-1133">Transmembrane helix</keyword>
<comment type="caution">
    <text evidence="3">The sequence shown here is derived from an EMBL/GenBank/DDBJ whole genome shotgun (WGS) entry which is preliminary data.</text>
</comment>
<name>A0ABP8BGI6_9ACTN</name>
<feature type="transmembrane region" description="Helical" evidence="2">
    <location>
        <begin position="47"/>
        <end position="69"/>
    </location>
</feature>
<feature type="region of interest" description="Disordered" evidence="1">
    <location>
        <begin position="1"/>
        <end position="22"/>
    </location>
</feature>